<organism evidence="3 4">
    <name type="scientific">Polyplosphaeria fusca</name>
    <dbReference type="NCBI Taxonomy" id="682080"/>
    <lineage>
        <taxon>Eukaryota</taxon>
        <taxon>Fungi</taxon>
        <taxon>Dikarya</taxon>
        <taxon>Ascomycota</taxon>
        <taxon>Pezizomycotina</taxon>
        <taxon>Dothideomycetes</taxon>
        <taxon>Pleosporomycetidae</taxon>
        <taxon>Pleosporales</taxon>
        <taxon>Tetraplosphaeriaceae</taxon>
        <taxon>Polyplosphaeria</taxon>
    </lineage>
</organism>
<accession>A0A9P4QY07</accession>
<keyword evidence="2" id="KW-1133">Transmembrane helix</keyword>
<evidence type="ECO:0000256" key="1">
    <source>
        <dbReference type="SAM" id="MobiDB-lite"/>
    </source>
</evidence>
<protein>
    <submittedName>
        <fullName evidence="3">Uncharacterized protein</fullName>
    </submittedName>
</protein>
<gene>
    <name evidence="3" type="ORF">EJ04DRAFT_565525</name>
</gene>
<feature type="transmembrane region" description="Helical" evidence="2">
    <location>
        <begin position="82"/>
        <end position="105"/>
    </location>
</feature>
<keyword evidence="2" id="KW-0812">Transmembrane</keyword>
<evidence type="ECO:0000313" key="4">
    <source>
        <dbReference type="Proteomes" id="UP000799444"/>
    </source>
</evidence>
<comment type="caution">
    <text evidence="3">The sequence shown here is derived from an EMBL/GenBank/DDBJ whole genome shotgun (WGS) entry which is preliminary data.</text>
</comment>
<sequence>MGGELRRRGWRGADAVFGTARLGAFGMLTLTSRGTVPVVETYIILIFALGPHVVLVPMYIWRMFTGCNALWDPTRFARANAGRVQSVCNTVLLVMVLVLQLRFWAHQVSKLNGPESLNSVLSDFLLGLSGHRQYGGVEDPLQREQLVKSRQEHSAGQRAVKADTYPASA</sequence>
<feature type="transmembrane region" description="Helical" evidence="2">
    <location>
        <begin position="42"/>
        <end position="61"/>
    </location>
</feature>
<keyword evidence="2" id="KW-0472">Membrane</keyword>
<keyword evidence="4" id="KW-1185">Reference proteome</keyword>
<dbReference type="EMBL" id="ML996168">
    <property type="protein sequence ID" value="KAF2733031.1"/>
    <property type="molecule type" value="Genomic_DNA"/>
</dbReference>
<evidence type="ECO:0000313" key="3">
    <source>
        <dbReference type="EMBL" id="KAF2733031.1"/>
    </source>
</evidence>
<name>A0A9P4QY07_9PLEO</name>
<dbReference type="Proteomes" id="UP000799444">
    <property type="component" value="Unassembled WGS sequence"/>
</dbReference>
<proteinExistence type="predicted"/>
<feature type="region of interest" description="Disordered" evidence="1">
    <location>
        <begin position="150"/>
        <end position="169"/>
    </location>
</feature>
<evidence type="ECO:0000256" key="2">
    <source>
        <dbReference type="SAM" id="Phobius"/>
    </source>
</evidence>
<dbReference type="AlphaFoldDB" id="A0A9P4QY07"/>
<reference evidence="3" key="1">
    <citation type="journal article" date="2020" name="Stud. Mycol.">
        <title>101 Dothideomycetes genomes: a test case for predicting lifestyles and emergence of pathogens.</title>
        <authorList>
            <person name="Haridas S."/>
            <person name="Albert R."/>
            <person name="Binder M."/>
            <person name="Bloem J."/>
            <person name="Labutti K."/>
            <person name="Salamov A."/>
            <person name="Andreopoulos B."/>
            <person name="Baker S."/>
            <person name="Barry K."/>
            <person name="Bills G."/>
            <person name="Bluhm B."/>
            <person name="Cannon C."/>
            <person name="Castanera R."/>
            <person name="Culley D."/>
            <person name="Daum C."/>
            <person name="Ezra D."/>
            <person name="Gonzalez J."/>
            <person name="Henrissat B."/>
            <person name="Kuo A."/>
            <person name="Liang C."/>
            <person name="Lipzen A."/>
            <person name="Lutzoni F."/>
            <person name="Magnuson J."/>
            <person name="Mondo S."/>
            <person name="Nolan M."/>
            <person name="Ohm R."/>
            <person name="Pangilinan J."/>
            <person name="Park H.-J."/>
            <person name="Ramirez L."/>
            <person name="Alfaro M."/>
            <person name="Sun H."/>
            <person name="Tritt A."/>
            <person name="Yoshinaga Y."/>
            <person name="Zwiers L.-H."/>
            <person name="Turgeon B."/>
            <person name="Goodwin S."/>
            <person name="Spatafora J."/>
            <person name="Crous P."/>
            <person name="Grigoriev I."/>
        </authorList>
    </citation>
    <scope>NUCLEOTIDE SEQUENCE</scope>
    <source>
        <strain evidence="3">CBS 125425</strain>
    </source>
</reference>